<dbReference type="InterPro" id="IPR001466">
    <property type="entry name" value="Beta-lactam-related"/>
</dbReference>
<dbReference type="Proteomes" id="UP001175097">
    <property type="component" value="Unassembled WGS sequence"/>
</dbReference>
<gene>
    <name evidence="2" type="ORF">P5G49_11950</name>
</gene>
<dbReference type="EMBL" id="JAROCC010000009">
    <property type="protein sequence ID" value="MDN4608182.1"/>
    <property type="molecule type" value="Genomic_DNA"/>
</dbReference>
<dbReference type="Pfam" id="PF00144">
    <property type="entry name" value="Beta-lactamase"/>
    <property type="match status" value="1"/>
</dbReference>
<proteinExistence type="predicted"/>
<protein>
    <submittedName>
        <fullName evidence="2">Serine hydrolase</fullName>
    </submittedName>
</protein>
<feature type="domain" description="Beta-lactamase-related" evidence="1">
    <location>
        <begin position="88"/>
        <end position="346"/>
    </location>
</feature>
<dbReference type="Gene3D" id="3.40.710.10">
    <property type="entry name" value="DD-peptidase/beta-lactamase superfamily"/>
    <property type="match status" value="1"/>
</dbReference>
<name>A0ABT8JTF3_9BACL</name>
<accession>A0ABT8JTF3</accession>
<dbReference type="PANTHER" id="PTHR43283:SF7">
    <property type="entry name" value="BETA-LACTAMASE-RELATED DOMAIN-CONTAINING PROTEIN"/>
    <property type="match status" value="1"/>
</dbReference>
<organism evidence="2 3">
    <name type="scientific">Sporosarcina highlanderae</name>
    <dbReference type="NCBI Taxonomy" id="3035916"/>
    <lineage>
        <taxon>Bacteria</taxon>
        <taxon>Bacillati</taxon>
        <taxon>Bacillota</taxon>
        <taxon>Bacilli</taxon>
        <taxon>Bacillales</taxon>
        <taxon>Caryophanaceae</taxon>
        <taxon>Sporosarcina</taxon>
    </lineage>
</organism>
<evidence type="ECO:0000313" key="3">
    <source>
        <dbReference type="Proteomes" id="UP001175097"/>
    </source>
</evidence>
<dbReference type="InterPro" id="IPR050789">
    <property type="entry name" value="Diverse_Enzym_Activities"/>
</dbReference>
<evidence type="ECO:0000313" key="2">
    <source>
        <dbReference type="EMBL" id="MDN4608182.1"/>
    </source>
</evidence>
<evidence type="ECO:0000259" key="1">
    <source>
        <dbReference type="Pfam" id="PF00144"/>
    </source>
</evidence>
<dbReference type="PANTHER" id="PTHR43283">
    <property type="entry name" value="BETA-LACTAMASE-RELATED"/>
    <property type="match status" value="1"/>
</dbReference>
<keyword evidence="3" id="KW-1185">Reference proteome</keyword>
<sequence>MKKSRVIIVAVILLILSITGYLERYGIGWMEKGEKEKTSEVILSELPTVWPTEEWPTSTPEEQGMDSEKLVEMFEYIDQNDPKKLHGLLIIRNGHIIAEKYTFPYNEKLPHNTYSVTKSLTSAVAGIALDEGIINHNDRVLDYFPDMTFENMSEEKENMTIEQLLLMKTGIQWPELDSDNQIFQVWDNSESLLQYYLDQPISKEQVGEWNYDTGAAYVLGAIIERASGKTLNEYGKEKIFSRIGMDSLEFFVTIDGIAHGGTYSRMTPRDMARFGYLYLHDGKWDGEQIVPKEWVKESLHPHTELGTTDYGYYFYLNDGENGRVFSARGAFGQWIIVVPELELIVIETGNDFERLSINEYIVPAIKSESPLVANEQAYARLKELMEKK</sequence>
<comment type="caution">
    <text evidence="2">The sequence shown here is derived from an EMBL/GenBank/DDBJ whole genome shotgun (WGS) entry which is preliminary data.</text>
</comment>
<dbReference type="RefSeq" id="WP_301244097.1">
    <property type="nucleotide sequence ID" value="NZ_JAROCC010000009.1"/>
</dbReference>
<keyword evidence="2" id="KW-0378">Hydrolase</keyword>
<reference evidence="2" key="1">
    <citation type="submission" date="2023-03" db="EMBL/GenBank/DDBJ databases">
        <title>MT1 and MT2 Draft Genomes of Novel Species.</title>
        <authorList>
            <person name="Venkateswaran K."/>
        </authorList>
    </citation>
    <scope>NUCLEOTIDE SEQUENCE</scope>
    <source>
        <strain evidence="2">F6_3S_P_2</strain>
    </source>
</reference>
<dbReference type="SUPFAM" id="SSF56601">
    <property type="entry name" value="beta-lactamase/transpeptidase-like"/>
    <property type="match status" value="1"/>
</dbReference>
<dbReference type="GO" id="GO:0016787">
    <property type="term" value="F:hydrolase activity"/>
    <property type="evidence" value="ECO:0007669"/>
    <property type="project" value="UniProtKB-KW"/>
</dbReference>
<dbReference type="InterPro" id="IPR012338">
    <property type="entry name" value="Beta-lactam/transpept-like"/>
</dbReference>